<keyword evidence="6" id="KW-1185">Reference proteome</keyword>
<sequence precursor="true">MRETHGSVDIGLIIGLFSLVLIGSLAYLFPTAKIPDPGGKYEVGVEIIELDDNSRIDPFSDGEMIRRLVIDIWYPSDDTSGKRRSPWFRSHSLFVNSLADNYNLPPMLFQHLRAVKTNSFIGAAPSANANNLPVVILSPGMPAIVPLYFSFAEYLASRGFVVVGIEHPYAASVVEFSDGSQFHFNKDRVLDLPGVETFEEGARLSMELMADDLSFVIDSLSKLNESGHQLAGIFDLDRVAAFGHSGGGGVVHFASNDDSRIKALLSYDPALFMLNDNEIEEGIGIPSLIIETDEWKFREESGRISDLIESSVFPPLHIKISEARHPDFAMLDHLSPLAHFLDFTGSFMKSGGEYYLYDIIQSFLEYTFGNLSESELLSRLLQRDDVRVFKGIHEIPR</sequence>
<dbReference type="InterPro" id="IPR029058">
    <property type="entry name" value="AB_hydrolase_fold"/>
</dbReference>
<dbReference type="PANTHER" id="PTHR10272:SF0">
    <property type="entry name" value="PLATELET-ACTIVATING FACTOR ACETYLHYDROLASE"/>
    <property type="match status" value="1"/>
</dbReference>
<reference evidence="5 6" key="1">
    <citation type="journal article" date="2012" name="Genome Biol. Evol.">
        <title>Genome Sequence of the Mesophilic Thermotogales Bacterium Mesotoga prima MesG1.Ag.4.2 Reveals the Largest Thermotogales Genome To Date.</title>
        <authorList>
            <person name="Zhaxybayeva O."/>
            <person name="Swithers K.S."/>
            <person name="Foght J."/>
            <person name="Green A.G."/>
            <person name="Bruce D."/>
            <person name="Detter C."/>
            <person name="Han S."/>
            <person name="Teshima H."/>
            <person name="Han J."/>
            <person name="Woyke T."/>
            <person name="Pitluck S."/>
            <person name="Nolan M."/>
            <person name="Ivanova N."/>
            <person name="Pati A."/>
            <person name="Land M.L."/>
            <person name="Dlutek M."/>
            <person name="Doolittle W.F."/>
            <person name="Noll K.M."/>
            <person name="Nesbo C.L."/>
        </authorList>
    </citation>
    <scope>NUCLEOTIDE SEQUENCE [LARGE SCALE GENOMIC DNA]</scope>
    <source>
        <strain evidence="6">mesG1.Ag.4.2</strain>
    </source>
</reference>
<evidence type="ECO:0000256" key="4">
    <source>
        <dbReference type="SAM" id="Phobius"/>
    </source>
</evidence>
<feature type="transmembrane region" description="Helical" evidence="4">
    <location>
        <begin position="12"/>
        <end position="30"/>
    </location>
</feature>
<proteinExistence type="predicted"/>
<keyword evidence="4" id="KW-1133">Transmembrane helix</keyword>
<gene>
    <name evidence="5" type="ORF">Theba_1562</name>
</gene>
<evidence type="ECO:0000256" key="3">
    <source>
        <dbReference type="ARBA" id="ARBA00023098"/>
    </source>
</evidence>
<keyword evidence="2" id="KW-0442">Lipid degradation</keyword>
<dbReference type="eggNOG" id="COG4188">
    <property type="taxonomic scope" value="Bacteria"/>
</dbReference>
<dbReference type="Gene3D" id="3.40.50.1820">
    <property type="entry name" value="alpha/beta hydrolase"/>
    <property type="match status" value="1"/>
</dbReference>
<evidence type="ECO:0000256" key="1">
    <source>
        <dbReference type="ARBA" id="ARBA00022801"/>
    </source>
</evidence>
<protein>
    <submittedName>
        <fullName evidence="5">Isoform II</fullName>
    </submittedName>
</protein>
<keyword evidence="3" id="KW-0443">Lipid metabolism</keyword>
<dbReference type="KEGG" id="mpg:Theba_1562"/>
<dbReference type="GO" id="GO:0016042">
    <property type="term" value="P:lipid catabolic process"/>
    <property type="evidence" value="ECO:0007669"/>
    <property type="project" value="UniProtKB-KW"/>
</dbReference>
<accession>I2F5N1</accession>
<dbReference type="GO" id="GO:0003847">
    <property type="term" value="F:1-alkyl-2-acetylglycerophosphocholine esterase activity"/>
    <property type="evidence" value="ECO:0007669"/>
    <property type="project" value="TreeGrafter"/>
</dbReference>
<dbReference type="Pfam" id="PF03403">
    <property type="entry name" value="PAF-AH_p_II"/>
    <property type="match status" value="2"/>
</dbReference>
<dbReference type="AlphaFoldDB" id="I2F5N1"/>
<dbReference type="STRING" id="660470.Theba_1562"/>
<keyword evidence="1" id="KW-0378">Hydrolase</keyword>
<keyword evidence="4" id="KW-0472">Membrane</keyword>
<dbReference type="HOGENOM" id="CLU_709422_0_0_0"/>
<evidence type="ECO:0000313" key="6">
    <source>
        <dbReference type="Proteomes" id="UP000002881"/>
    </source>
</evidence>
<organism evidence="5 6">
    <name type="scientific">Mesotoga prima MesG1.Ag.4.2</name>
    <dbReference type="NCBI Taxonomy" id="660470"/>
    <lineage>
        <taxon>Bacteria</taxon>
        <taxon>Thermotogati</taxon>
        <taxon>Thermotogota</taxon>
        <taxon>Thermotogae</taxon>
        <taxon>Kosmotogales</taxon>
        <taxon>Kosmotogaceae</taxon>
        <taxon>Mesotoga</taxon>
    </lineage>
</organism>
<dbReference type="PANTHER" id="PTHR10272">
    <property type="entry name" value="PLATELET-ACTIVATING FACTOR ACETYLHYDROLASE"/>
    <property type="match status" value="1"/>
</dbReference>
<dbReference type="SUPFAM" id="SSF53474">
    <property type="entry name" value="alpha/beta-Hydrolases"/>
    <property type="match status" value="1"/>
</dbReference>
<dbReference type="Proteomes" id="UP000002881">
    <property type="component" value="Chromosome"/>
</dbReference>
<name>I2F5N1_9BACT</name>
<evidence type="ECO:0000256" key="2">
    <source>
        <dbReference type="ARBA" id="ARBA00022963"/>
    </source>
</evidence>
<keyword evidence="4" id="KW-0812">Transmembrane</keyword>
<evidence type="ECO:0000313" key="5">
    <source>
        <dbReference type="EMBL" id="AFK07234.1"/>
    </source>
</evidence>
<dbReference type="EMBL" id="CP003532">
    <property type="protein sequence ID" value="AFK07234.1"/>
    <property type="molecule type" value="Genomic_DNA"/>
</dbReference>